<accession>A0A3M7SWD7</accession>
<gene>
    <name evidence="1" type="ORF">BpHYR1_012496</name>
</gene>
<name>A0A3M7SWD7_BRAPC</name>
<evidence type="ECO:0000313" key="2">
    <source>
        <dbReference type="Proteomes" id="UP000276133"/>
    </source>
</evidence>
<sequence length="151" mass="17585">MKALAKSPINQICSKILSKILPNPFVHGRITYHSDKNTFLHMSKENLTKHQKKIIYLVVFLFISKNSLKQLIFKLIFFSVLKIILEYLTIDVMWTIRPSEKEIILSKNSVQNLSKINLLFLIKILLVMKSNLLFGEINLSQTINCRKNLIK</sequence>
<comment type="caution">
    <text evidence="1">The sequence shown here is derived from an EMBL/GenBank/DDBJ whole genome shotgun (WGS) entry which is preliminary data.</text>
</comment>
<dbReference type="Proteomes" id="UP000276133">
    <property type="component" value="Unassembled WGS sequence"/>
</dbReference>
<protein>
    <submittedName>
        <fullName evidence="1">Uncharacterized protein</fullName>
    </submittedName>
</protein>
<dbReference type="AlphaFoldDB" id="A0A3M7SWD7"/>
<reference evidence="1 2" key="1">
    <citation type="journal article" date="2018" name="Sci. Rep.">
        <title>Genomic signatures of local adaptation to the degree of environmental predictability in rotifers.</title>
        <authorList>
            <person name="Franch-Gras L."/>
            <person name="Hahn C."/>
            <person name="Garcia-Roger E.M."/>
            <person name="Carmona M.J."/>
            <person name="Serra M."/>
            <person name="Gomez A."/>
        </authorList>
    </citation>
    <scope>NUCLEOTIDE SEQUENCE [LARGE SCALE GENOMIC DNA]</scope>
    <source>
        <strain evidence="1">HYR1</strain>
    </source>
</reference>
<proteinExistence type="predicted"/>
<dbReference type="EMBL" id="REGN01000698">
    <property type="protein sequence ID" value="RNA39890.1"/>
    <property type="molecule type" value="Genomic_DNA"/>
</dbReference>
<organism evidence="1 2">
    <name type="scientific">Brachionus plicatilis</name>
    <name type="common">Marine rotifer</name>
    <name type="synonym">Brachionus muelleri</name>
    <dbReference type="NCBI Taxonomy" id="10195"/>
    <lineage>
        <taxon>Eukaryota</taxon>
        <taxon>Metazoa</taxon>
        <taxon>Spiralia</taxon>
        <taxon>Gnathifera</taxon>
        <taxon>Rotifera</taxon>
        <taxon>Eurotatoria</taxon>
        <taxon>Monogononta</taxon>
        <taxon>Pseudotrocha</taxon>
        <taxon>Ploima</taxon>
        <taxon>Brachionidae</taxon>
        <taxon>Brachionus</taxon>
    </lineage>
</organism>
<keyword evidence="2" id="KW-1185">Reference proteome</keyword>
<evidence type="ECO:0000313" key="1">
    <source>
        <dbReference type="EMBL" id="RNA39890.1"/>
    </source>
</evidence>